<dbReference type="CDD" id="cd15482">
    <property type="entry name" value="Sialidase_non-viral"/>
    <property type="match status" value="1"/>
</dbReference>
<dbReference type="EMBL" id="SJPT01000017">
    <property type="protein sequence ID" value="TWU11175.1"/>
    <property type="molecule type" value="Genomic_DNA"/>
</dbReference>
<protein>
    <submittedName>
        <fullName evidence="2">Sialidase</fullName>
        <ecNumber evidence="2">3.2.1.18</ecNumber>
    </submittedName>
</protein>
<gene>
    <name evidence="2" type="primary">nedA_6</name>
    <name evidence="2" type="ORF">Pla52o_56130</name>
</gene>
<dbReference type="AlphaFoldDB" id="A0A5C6BG72"/>
<dbReference type="Gene3D" id="2.120.10.10">
    <property type="match status" value="1"/>
</dbReference>
<comment type="caution">
    <text evidence="2">The sequence shown here is derived from an EMBL/GenBank/DDBJ whole genome shotgun (WGS) entry which is preliminary data.</text>
</comment>
<dbReference type="InterPro" id="IPR016024">
    <property type="entry name" value="ARM-type_fold"/>
</dbReference>
<organism evidence="2 3">
    <name type="scientific">Novipirellula galeiformis</name>
    <dbReference type="NCBI Taxonomy" id="2528004"/>
    <lineage>
        <taxon>Bacteria</taxon>
        <taxon>Pseudomonadati</taxon>
        <taxon>Planctomycetota</taxon>
        <taxon>Planctomycetia</taxon>
        <taxon>Pirellulales</taxon>
        <taxon>Pirellulaceae</taxon>
        <taxon>Novipirellula</taxon>
    </lineage>
</organism>
<reference evidence="2 3" key="1">
    <citation type="submission" date="2019-02" db="EMBL/GenBank/DDBJ databases">
        <title>Deep-cultivation of Planctomycetes and their phenomic and genomic characterization uncovers novel biology.</title>
        <authorList>
            <person name="Wiegand S."/>
            <person name="Jogler M."/>
            <person name="Boedeker C."/>
            <person name="Pinto D."/>
            <person name="Vollmers J."/>
            <person name="Rivas-Marin E."/>
            <person name="Kohn T."/>
            <person name="Peeters S.H."/>
            <person name="Heuer A."/>
            <person name="Rast P."/>
            <person name="Oberbeckmann S."/>
            <person name="Bunk B."/>
            <person name="Jeske O."/>
            <person name="Meyerdierks A."/>
            <person name="Storesund J.E."/>
            <person name="Kallscheuer N."/>
            <person name="Luecker S."/>
            <person name="Lage O.M."/>
            <person name="Pohl T."/>
            <person name="Merkel B.J."/>
            <person name="Hornburger P."/>
            <person name="Mueller R.-W."/>
            <person name="Bruemmer F."/>
            <person name="Labrenz M."/>
            <person name="Spormann A.M."/>
            <person name="Op Den Camp H."/>
            <person name="Overmann J."/>
            <person name="Amann R."/>
            <person name="Jetten M.S.M."/>
            <person name="Mascher T."/>
            <person name="Medema M.H."/>
            <person name="Devos D.P."/>
            <person name="Kaster A.-K."/>
            <person name="Ovreas L."/>
            <person name="Rohde M."/>
            <person name="Galperin M.Y."/>
            <person name="Jogler C."/>
        </authorList>
    </citation>
    <scope>NUCLEOTIDE SEQUENCE [LARGE SCALE GENOMIC DNA]</scope>
    <source>
        <strain evidence="2 3">Pla52o</strain>
    </source>
</reference>
<dbReference type="Pfam" id="PF13646">
    <property type="entry name" value="HEAT_2"/>
    <property type="match status" value="1"/>
</dbReference>
<keyword evidence="2" id="KW-0326">Glycosidase</keyword>
<dbReference type="InterPro" id="IPR036278">
    <property type="entry name" value="Sialidase_sf"/>
</dbReference>
<dbReference type="Pfam" id="PF13088">
    <property type="entry name" value="BNR_2"/>
    <property type="match status" value="1"/>
</dbReference>
<accession>A0A5C6BG72</accession>
<dbReference type="PANTHER" id="PTHR43752:SF2">
    <property type="entry name" value="BNR_ASP-BOX REPEAT FAMILY PROTEIN"/>
    <property type="match status" value="1"/>
</dbReference>
<dbReference type="GO" id="GO:0004308">
    <property type="term" value="F:exo-alpha-sialidase activity"/>
    <property type="evidence" value="ECO:0007669"/>
    <property type="project" value="UniProtKB-EC"/>
</dbReference>
<name>A0A5C6BG72_9BACT</name>
<feature type="domain" description="Sialidase" evidence="1">
    <location>
        <begin position="383"/>
        <end position="604"/>
    </location>
</feature>
<dbReference type="Gene3D" id="1.25.10.10">
    <property type="entry name" value="Leucine-rich Repeat Variant"/>
    <property type="match status" value="2"/>
</dbReference>
<sequence length="632" mass="68419">MLAMNTLVYPLLISITLLSVNLSAAERTPISLDEPTRQRCLEILRSGLRSDEFWPSIHAAEGLTLAGYGDEVRDYLTDKLAAEKDDQRRCGIARELVRAGDKARTTVMLDILAGDDPYGHVHAAESLYKVVEIGDGVALRKAFATTDDMRILKLMAAAALGRCGNPDAMQFLRDSLNSEDLDVLRIAVWILGRIGNAADIPQIKAQLPRCDDAIQKAYVHHSLAALGDAEGLRALAANLHAPDPAVRTYAATFAGDAWATGVVDSLKQLLDDENADTSYRAAQSLLVLSGPVPEPSDADVSTLVYQAKPEHPRYTEGSIVALNDGSLLFAVTEFHGSGSDFAQAHVVARQSTDGGRTWSASRVLQPNTGGMNVMSVTLRRLADGSIGMVYLQKNSHSELTPYLRISTDEGATFGEPVKVSTAAGYHVVNNDRITALSTGRLLLPAASTPDVATNNHFQSHCFLSDDGGKTWRDSKGKVDADKRGAMEPEVIELKDGRIMMLVRTQLGYPGKAYSEDGGDTWGPMTSLGIQGPEAPTTLRRIPSTGDLLLIWNNTYAPGAGHGGKRTPLTAAISRDEGETWTVVGNLESDSSRTFSYISLIFVGDRAVMSYWDQGKGGYSCRFRSLPVTWFYR</sequence>
<evidence type="ECO:0000313" key="3">
    <source>
        <dbReference type="Proteomes" id="UP000316304"/>
    </source>
</evidence>
<evidence type="ECO:0000313" key="2">
    <source>
        <dbReference type="EMBL" id="TWU11175.1"/>
    </source>
</evidence>
<dbReference type="InterPro" id="IPR011989">
    <property type="entry name" value="ARM-like"/>
</dbReference>
<dbReference type="PANTHER" id="PTHR43752">
    <property type="entry name" value="BNR/ASP-BOX REPEAT FAMILY PROTEIN"/>
    <property type="match status" value="1"/>
</dbReference>
<dbReference type="InterPro" id="IPR011040">
    <property type="entry name" value="Sialidase"/>
</dbReference>
<evidence type="ECO:0000259" key="1">
    <source>
        <dbReference type="Pfam" id="PF13088"/>
    </source>
</evidence>
<dbReference type="SUPFAM" id="SSF48371">
    <property type="entry name" value="ARM repeat"/>
    <property type="match status" value="1"/>
</dbReference>
<proteinExistence type="predicted"/>
<dbReference type="SUPFAM" id="SSF50939">
    <property type="entry name" value="Sialidases"/>
    <property type="match status" value="1"/>
</dbReference>
<dbReference type="Proteomes" id="UP000316304">
    <property type="component" value="Unassembled WGS sequence"/>
</dbReference>
<keyword evidence="2" id="KW-0378">Hydrolase</keyword>
<keyword evidence="3" id="KW-1185">Reference proteome</keyword>
<dbReference type="OrthoDB" id="261024at2"/>
<dbReference type="EC" id="3.2.1.18" evidence="2"/>